<evidence type="ECO:0000313" key="1">
    <source>
        <dbReference type="EMBL" id="MDT9683475.1"/>
    </source>
</evidence>
<gene>
    <name evidence="1" type="ORF">RND61_15610</name>
</gene>
<proteinExistence type="predicted"/>
<protein>
    <submittedName>
        <fullName evidence="1">Uncharacterized protein</fullName>
    </submittedName>
</protein>
<organism evidence="1 2">
    <name type="scientific">Streptomyces tamarix</name>
    <dbReference type="NCBI Taxonomy" id="3078565"/>
    <lineage>
        <taxon>Bacteria</taxon>
        <taxon>Bacillati</taxon>
        <taxon>Actinomycetota</taxon>
        <taxon>Actinomycetes</taxon>
        <taxon>Kitasatosporales</taxon>
        <taxon>Streptomycetaceae</taxon>
        <taxon>Streptomyces</taxon>
    </lineage>
</organism>
<evidence type="ECO:0000313" key="2">
    <source>
        <dbReference type="Proteomes" id="UP001250181"/>
    </source>
</evidence>
<dbReference type="Proteomes" id="UP001250181">
    <property type="component" value="Unassembled WGS sequence"/>
</dbReference>
<dbReference type="RefSeq" id="WP_315878549.1">
    <property type="nucleotide sequence ID" value="NZ_JAWCTQ010000016.1"/>
</dbReference>
<accession>A0ABU3QL21</accession>
<reference evidence="1 2" key="1">
    <citation type="submission" date="2023-09" db="EMBL/GenBank/DDBJ databases">
        <title>Streptomyces sp. nov.: A antagonism against Alternaria gaisen Producing Streptochlin, Isolated from Tamarix root soil.</title>
        <authorList>
            <person name="Chen Y."/>
        </authorList>
    </citation>
    <scope>NUCLEOTIDE SEQUENCE [LARGE SCALE GENOMIC DNA]</scope>
    <source>
        <strain evidence="1 2">TRM76323</strain>
    </source>
</reference>
<keyword evidence="2" id="KW-1185">Reference proteome</keyword>
<sequence length="67" mass="7531">MTQVEKQELTNTIEHKADMLKLNITQGKIEETDETTELLDLVKDAKENGTSTMEAKLLLEDLELALA</sequence>
<comment type="caution">
    <text evidence="1">The sequence shown here is derived from an EMBL/GenBank/DDBJ whole genome shotgun (WGS) entry which is preliminary data.</text>
</comment>
<name>A0ABU3QL21_9ACTN</name>
<dbReference type="EMBL" id="JAWCTQ010000016">
    <property type="protein sequence ID" value="MDT9683475.1"/>
    <property type="molecule type" value="Genomic_DNA"/>
</dbReference>